<sequence length="100" mass="12459">MNHEFYKSKRWQMKREKILRRDQYECQESKRYGKTIPAEMVHHIYPVTDYPELRFQDWNLISLSNKAHNTMHNRDTNEVTGRGLYWQNKRKREFKNLKNK</sequence>
<dbReference type="GO" id="GO:0004519">
    <property type="term" value="F:endonuclease activity"/>
    <property type="evidence" value="ECO:0007669"/>
    <property type="project" value="UniProtKB-KW"/>
</dbReference>
<dbReference type="RefSeq" id="WP_339970627.1">
    <property type="nucleotide sequence ID" value="NZ_JAWMWG010000006.1"/>
</dbReference>
<keyword evidence="1" id="KW-0255">Endonuclease</keyword>
<reference evidence="1 2" key="1">
    <citation type="submission" date="2023-10" db="EMBL/GenBank/DDBJ databases">
        <title>Holzapfeliella saturejae sp. nov. isolated from Satureja montana flowers.</title>
        <authorList>
            <person name="Alcantara C."/>
            <person name="Zuniga M."/>
            <person name="Landete J.M."/>
            <person name="Monedero V."/>
        </authorList>
    </citation>
    <scope>NUCLEOTIDE SEQUENCE [LARGE SCALE GENOMIC DNA]</scope>
    <source>
        <strain evidence="1 2">He02</strain>
    </source>
</reference>
<proteinExistence type="predicted"/>
<keyword evidence="1" id="KW-0540">Nuclease</keyword>
<keyword evidence="2" id="KW-1185">Reference proteome</keyword>
<dbReference type="EMBL" id="JAWMWG010000006">
    <property type="protein sequence ID" value="MEJ6349049.1"/>
    <property type="molecule type" value="Genomic_DNA"/>
</dbReference>
<evidence type="ECO:0000313" key="1">
    <source>
        <dbReference type="EMBL" id="MEJ6349049.1"/>
    </source>
</evidence>
<dbReference type="Proteomes" id="UP001377804">
    <property type="component" value="Unassembled WGS sequence"/>
</dbReference>
<keyword evidence="1" id="KW-0378">Hydrolase</keyword>
<name>A0ABU8SIJ5_9LACO</name>
<protein>
    <submittedName>
        <fullName evidence="1">HNH endonuclease</fullName>
    </submittedName>
</protein>
<gene>
    <name evidence="1" type="ORF">R4Y45_07420</name>
</gene>
<accession>A0ABU8SIJ5</accession>
<evidence type="ECO:0000313" key="2">
    <source>
        <dbReference type="Proteomes" id="UP001377804"/>
    </source>
</evidence>
<comment type="caution">
    <text evidence="1">The sequence shown here is derived from an EMBL/GenBank/DDBJ whole genome shotgun (WGS) entry which is preliminary data.</text>
</comment>
<organism evidence="1 2">
    <name type="scientific">Holzapfeliella saturejae</name>
    <dbReference type="NCBI Taxonomy" id="3082953"/>
    <lineage>
        <taxon>Bacteria</taxon>
        <taxon>Bacillati</taxon>
        <taxon>Bacillota</taxon>
        <taxon>Bacilli</taxon>
        <taxon>Lactobacillales</taxon>
        <taxon>Lactobacillaceae</taxon>
        <taxon>Holzapfeliella</taxon>
    </lineage>
</organism>